<proteinExistence type="predicted"/>
<feature type="compositionally biased region" description="Acidic residues" evidence="1">
    <location>
        <begin position="273"/>
        <end position="290"/>
    </location>
</feature>
<reference evidence="2 3" key="1">
    <citation type="submission" date="2016-07" db="EMBL/GenBank/DDBJ databases">
        <title>Pervasive Adenine N6-methylation of Active Genes in Fungi.</title>
        <authorList>
            <consortium name="DOE Joint Genome Institute"/>
            <person name="Mondo S.J."/>
            <person name="Dannebaum R.O."/>
            <person name="Kuo R.C."/>
            <person name="Labutti K."/>
            <person name="Haridas S."/>
            <person name="Kuo A."/>
            <person name="Salamov A."/>
            <person name="Ahrendt S.R."/>
            <person name="Lipzen A."/>
            <person name="Sullivan W."/>
            <person name="Andreopoulos W.B."/>
            <person name="Clum A."/>
            <person name="Lindquist E."/>
            <person name="Daum C."/>
            <person name="Ramamoorthy G.K."/>
            <person name="Gryganskyi A."/>
            <person name="Culley D."/>
            <person name="Magnuson J.K."/>
            <person name="James T.Y."/>
            <person name="O'Malley M.A."/>
            <person name="Stajich J.E."/>
            <person name="Spatafora J.W."/>
            <person name="Visel A."/>
            <person name="Grigoriev I.V."/>
        </authorList>
    </citation>
    <scope>NUCLEOTIDE SEQUENCE [LARGE SCALE GENOMIC DNA]</scope>
    <source>
        <strain evidence="2 3">62-1032</strain>
    </source>
</reference>
<dbReference type="InParanoid" id="A0A1Y2CPA1"/>
<evidence type="ECO:0000313" key="2">
    <source>
        <dbReference type="EMBL" id="ORY48832.1"/>
    </source>
</evidence>
<accession>A0A1Y2CPA1</accession>
<feature type="compositionally biased region" description="Basic residues" evidence="1">
    <location>
        <begin position="335"/>
        <end position="346"/>
    </location>
</feature>
<dbReference type="Proteomes" id="UP000193467">
    <property type="component" value="Unassembled WGS sequence"/>
</dbReference>
<dbReference type="EMBL" id="MCGR01000113">
    <property type="protein sequence ID" value="ORY48832.1"/>
    <property type="molecule type" value="Genomic_DNA"/>
</dbReference>
<keyword evidence="3" id="KW-1185">Reference proteome</keyword>
<feature type="compositionally biased region" description="Pro residues" evidence="1">
    <location>
        <begin position="233"/>
        <end position="248"/>
    </location>
</feature>
<sequence length="352" mass="38037">MSLVDAQGWPLPNTHFPTTQDLLLICTLASTRAGFSNLSLSTTALAGNIRCNVSSPVSVGSKKRVKCNLVLVEFKMAGSEGVRVSEVHKERLKASAHGEAHKDLSEPLSLNSPSFAVKEGMKIAGNLSVHLLEGCLLSLARKENHYLKRNLSNSSKDSCITISFVCAKGAGADKCKFAVRIASTGKEEDGEEVEYVVLKVIPKHTCRADAGPPNKKLQKILDGWPKITLGPQPGAPKPKPKSKSPPPANAESASEDEANNPEKDLQIDPAALQDEENEVEVDQLEEEEESAATSQAHQDDIFIHSSSDPAVAEPERKKAKLTPPSEGEDEEQKKRREKKAAKKARKEKAAEA</sequence>
<feature type="region of interest" description="Disordered" evidence="1">
    <location>
        <begin position="225"/>
        <end position="352"/>
    </location>
</feature>
<organism evidence="2 3">
    <name type="scientific">Leucosporidium creatinivorum</name>
    <dbReference type="NCBI Taxonomy" id="106004"/>
    <lineage>
        <taxon>Eukaryota</taxon>
        <taxon>Fungi</taxon>
        <taxon>Dikarya</taxon>
        <taxon>Basidiomycota</taxon>
        <taxon>Pucciniomycotina</taxon>
        <taxon>Microbotryomycetes</taxon>
        <taxon>Leucosporidiales</taxon>
        <taxon>Leucosporidium</taxon>
    </lineage>
</organism>
<name>A0A1Y2CPA1_9BASI</name>
<dbReference type="AlphaFoldDB" id="A0A1Y2CPA1"/>
<comment type="caution">
    <text evidence="2">The sequence shown here is derived from an EMBL/GenBank/DDBJ whole genome shotgun (WGS) entry which is preliminary data.</text>
</comment>
<gene>
    <name evidence="2" type="ORF">BCR35DRAFT_336115</name>
</gene>
<evidence type="ECO:0000256" key="1">
    <source>
        <dbReference type="SAM" id="MobiDB-lite"/>
    </source>
</evidence>
<protein>
    <submittedName>
        <fullName evidence="2">Uncharacterized protein</fullName>
    </submittedName>
</protein>
<evidence type="ECO:0000313" key="3">
    <source>
        <dbReference type="Proteomes" id="UP000193467"/>
    </source>
</evidence>